<evidence type="ECO:0000256" key="1">
    <source>
        <dbReference type="SAM" id="SignalP"/>
    </source>
</evidence>
<accession>A0A840R9H4</accession>
<reference evidence="2 3" key="1">
    <citation type="submission" date="2020-08" db="EMBL/GenBank/DDBJ databases">
        <title>Genomic Encyclopedia of Type Strains, Phase IV (KMG-IV): sequencing the most valuable type-strain genomes for metagenomic binning, comparative biology and taxonomic classification.</title>
        <authorList>
            <person name="Goeker M."/>
        </authorList>
    </citation>
    <scope>NUCLEOTIDE SEQUENCE [LARGE SCALE GENOMIC DNA]</scope>
    <source>
        <strain evidence="2 3">DSM 25701</strain>
    </source>
</reference>
<dbReference type="EMBL" id="JACHHW010000015">
    <property type="protein sequence ID" value="MBB5189168.1"/>
    <property type="molecule type" value="Genomic_DNA"/>
</dbReference>
<comment type="caution">
    <text evidence="2">The sequence shown here is derived from an EMBL/GenBank/DDBJ whole genome shotgun (WGS) entry which is preliminary data.</text>
</comment>
<gene>
    <name evidence="2" type="ORF">HNQ57_003471</name>
</gene>
<name>A0A840R9H4_9GAMM</name>
<keyword evidence="1" id="KW-0732">Signal</keyword>
<proteinExistence type="predicted"/>
<keyword evidence="3" id="KW-1185">Reference proteome</keyword>
<organism evidence="2 3">
    <name type="scientific">Zhongshania antarctica</name>
    <dbReference type="NCBI Taxonomy" id="641702"/>
    <lineage>
        <taxon>Bacteria</taxon>
        <taxon>Pseudomonadati</taxon>
        <taxon>Pseudomonadota</taxon>
        <taxon>Gammaproteobacteria</taxon>
        <taxon>Cellvibrionales</taxon>
        <taxon>Spongiibacteraceae</taxon>
        <taxon>Zhongshania</taxon>
    </lineage>
</organism>
<dbReference type="RefSeq" id="WP_184465035.1">
    <property type="nucleotide sequence ID" value="NZ_JACHHW010000015.1"/>
</dbReference>
<feature type="chain" id="PRO_5032398924" evidence="1">
    <location>
        <begin position="23"/>
        <end position="136"/>
    </location>
</feature>
<sequence length="136" mass="13698">MKVIKVLALNAALISAAGPSIAQLNGTNSLLGSISSVPAIGGLLGTVTELPIVGGLLDPALELGGIDSLPLTNLSPLLALENGVPIVERLPVITRIPVVGELLGDGKGQDPISLIGEVLGLEVLPLTFLFDGSIPL</sequence>
<evidence type="ECO:0000313" key="3">
    <source>
        <dbReference type="Proteomes" id="UP000536640"/>
    </source>
</evidence>
<evidence type="ECO:0000313" key="2">
    <source>
        <dbReference type="EMBL" id="MBB5189168.1"/>
    </source>
</evidence>
<dbReference type="Proteomes" id="UP000536640">
    <property type="component" value="Unassembled WGS sequence"/>
</dbReference>
<protein>
    <submittedName>
        <fullName evidence="2">Uncharacterized protein</fullName>
    </submittedName>
</protein>
<dbReference type="AlphaFoldDB" id="A0A840R9H4"/>
<feature type="signal peptide" evidence="1">
    <location>
        <begin position="1"/>
        <end position="22"/>
    </location>
</feature>